<evidence type="ECO:0000313" key="1">
    <source>
        <dbReference type="EMBL" id="QFG10057.1"/>
    </source>
</evidence>
<dbReference type="EMBL" id="MN234184">
    <property type="protein sequence ID" value="QFG10057.1"/>
    <property type="molecule type" value="Genomic_DNA"/>
</dbReference>
<organism evidence="1 2">
    <name type="scientific">Mycobacterium phage IdentityCrisis</name>
    <dbReference type="NCBI Taxonomy" id="2599866"/>
    <lineage>
        <taxon>Viruses</taxon>
        <taxon>Duplodnaviria</taxon>
        <taxon>Heunggongvirae</taxon>
        <taxon>Uroviricota</taxon>
        <taxon>Caudoviricetes</taxon>
        <taxon>Identitycrisisvirus</taxon>
        <taxon>Identitycrisisvirus identitycrisis</taxon>
    </lineage>
</organism>
<accession>A0A5J6TJC3</accession>
<dbReference type="Proteomes" id="UP000326087">
    <property type="component" value="Segment"/>
</dbReference>
<sequence length="158" mass="16909">MITGGLSLVTLIAVTLVVGGIVGARLAEANHRVNGLIAAHARDTSVDDDPALYPDEYIELDQLGLIRSTEPQCAHPPVIACTAECPRAQTQLNADGLTCSTLGHHWPDSLLLTDAANWIENACNEDPRGGEWTTSRALVAELRDRAAQFEALEATDLQ</sequence>
<dbReference type="KEGG" id="vg:80019365"/>
<keyword evidence="2" id="KW-1185">Reference proteome</keyword>
<dbReference type="GeneID" id="80019365"/>
<protein>
    <submittedName>
        <fullName evidence="1">Uncharacterized protein</fullName>
    </submittedName>
</protein>
<gene>
    <name evidence="1" type="primary">38</name>
    <name evidence="1" type="ORF">SEA_IDENTITYCRISIS_38</name>
</gene>
<evidence type="ECO:0000313" key="2">
    <source>
        <dbReference type="Proteomes" id="UP000326087"/>
    </source>
</evidence>
<name>A0A5J6TJC3_9CAUD</name>
<dbReference type="RefSeq" id="YP_010754766.1">
    <property type="nucleotide sequence ID" value="NC_073463.1"/>
</dbReference>
<reference evidence="1 2" key="1">
    <citation type="submission" date="2019-07" db="EMBL/GenBank/DDBJ databases">
        <authorList>
            <person name="Widmer J."/>
            <person name="Andre W."/>
            <person name="Castro A."/>
            <person name="Cintron J."/>
            <person name="Cintron J."/>
            <person name="Elliott S."/>
            <person name="Harel H."/>
            <person name="Hasan D."/>
            <person name="Page A."/>
            <person name="Santana M."/>
            <person name="Slobasky M."/>
            <person name="Stevens T."/>
            <person name="Vilcin V."/>
            <person name="Whitaker K."/>
            <person name="Yelvington M."/>
            <person name="Wiersma-Koch H."/>
            <person name="Douthitt C."/>
            <person name="D'Elia T."/>
            <person name="Garlena R.A."/>
            <person name="Russell D.A."/>
            <person name="Pope W.H."/>
            <person name="Jacobs-Sera D."/>
            <person name="Hatfull G.F."/>
        </authorList>
    </citation>
    <scope>NUCLEOTIDE SEQUENCE [LARGE SCALE GENOMIC DNA]</scope>
</reference>
<proteinExistence type="predicted"/>